<feature type="transmembrane region" description="Helical" evidence="10">
    <location>
        <begin position="192"/>
        <end position="216"/>
    </location>
</feature>
<evidence type="ECO:0000256" key="1">
    <source>
        <dbReference type="ARBA" id="ARBA00004141"/>
    </source>
</evidence>
<feature type="transmembrane region" description="Helical" evidence="10">
    <location>
        <begin position="445"/>
        <end position="471"/>
    </location>
</feature>
<dbReference type="PANTHER" id="PTHR23502">
    <property type="entry name" value="MAJOR FACILITATOR SUPERFAMILY"/>
    <property type="match status" value="1"/>
</dbReference>
<dbReference type="PROSITE" id="PS50850">
    <property type="entry name" value="MFS"/>
    <property type="match status" value="1"/>
</dbReference>
<dbReference type="GO" id="GO:0022857">
    <property type="term" value="F:transmembrane transporter activity"/>
    <property type="evidence" value="ECO:0007669"/>
    <property type="project" value="InterPro"/>
</dbReference>
<feature type="transmembrane region" description="Helical" evidence="10">
    <location>
        <begin position="169"/>
        <end position="186"/>
    </location>
</feature>
<dbReference type="SUPFAM" id="SSF103473">
    <property type="entry name" value="MFS general substrate transporter"/>
    <property type="match status" value="1"/>
</dbReference>
<feature type="region of interest" description="Disordered" evidence="9">
    <location>
        <begin position="1"/>
        <end position="94"/>
    </location>
</feature>
<organism evidence="12 13">
    <name type="scientific">Oleoguttula mirabilis</name>
    <dbReference type="NCBI Taxonomy" id="1507867"/>
    <lineage>
        <taxon>Eukaryota</taxon>
        <taxon>Fungi</taxon>
        <taxon>Dikarya</taxon>
        <taxon>Ascomycota</taxon>
        <taxon>Pezizomycotina</taxon>
        <taxon>Dothideomycetes</taxon>
        <taxon>Dothideomycetidae</taxon>
        <taxon>Mycosphaerellales</taxon>
        <taxon>Teratosphaeriaceae</taxon>
        <taxon>Oleoguttula</taxon>
    </lineage>
</organism>
<keyword evidence="13" id="KW-1185">Reference proteome</keyword>
<dbReference type="EMBL" id="JAVFHQ010000052">
    <property type="protein sequence ID" value="KAK4541515.1"/>
    <property type="molecule type" value="Genomic_DNA"/>
</dbReference>
<feature type="transmembrane region" description="Helical" evidence="10">
    <location>
        <begin position="101"/>
        <end position="126"/>
    </location>
</feature>
<feature type="transmembrane region" description="Helical" evidence="10">
    <location>
        <begin position="138"/>
        <end position="157"/>
    </location>
</feature>
<feature type="transmembrane region" description="Helical" evidence="10">
    <location>
        <begin position="374"/>
        <end position="393"/>
    </location>
</feature>
<comment type="function">
    <text evidence="6">MFS transporter; part of the gene cluster that mediates the biosynthesis of cercosporin, a light-activated, non-host-selective toxin. The perylenequinone chromophore of cercosporin absorbs light energy to attain an electronically-activated triplet state and produces active oxygen species such as the hydroxyl radical, superoxide, hydrogen peroxide or singlet oxygen upon reaction with oxygen molecules. These reactive oxygen species cause damage to various cellular components including lipids, proteins and nucleic acids. Responsible for secretion and accumulation of cercosporin, but does not play any roles in self-protection against the toxicity of cercosporin.</text>
</comment>
<name>A0AAV9J9S4_9PEZI</name>
<comment type="subcellular location">
    <subcellularLocation>
        <location evidence="1">Membrane</location>
        <topology evidence="1">Multi-pass membrane protein</topology>
    </subcellularLocation>
</comment>
<dbReference type="Gene3D" id="1.20.1250.20">
    <property type="entry name" value="MFS general substrate transporter like domains"/>
    <property type="match status" value="1"/>
</dbReference>
<evidence type="ECO:0000256" key="6">
    <source>
        <dbReference type="ARBA" id="ARBA00053977"/>
    </source>
</evidence>
<dbReference type="AlphaFoldDB" id="A0AAV9J9S4"/>
<proteinExistence type="inferred from homology"/>
<feature type="transmembrane region" description="Helical" evidence="10">
    <location>
        <begin position="506"/>
        <end position="529"/>
    </location>
</feature>
<feature type="transmembrane region" description="Helical" evidence="10">
    <location>
        <begin position="483"/>
        <end position="500"/>
    </location>
</feature>
<feature type="compositionally biased region" description="Basic and acidic residues" evidence="9">
    <location>
        <begin position="51"/>
        <end position="63"/>
    </location>
</feature>
<sequence>MANTEKTAASIDDGERGGPSRPLSEVYTPQDHLSQKSKESPNSEVEEGIEEAFHPAKDEESGFHQHGGHHPHADQKDPNIVEWDGPDDPENPQNWSNGRKWWISICTAALTFVVSFGSSIFSTATTVTAAEFGVSSEVMILGVTLYVIGFACGPLVWGPLSEVYGRRNPLMVGMFGFLIFQIPVAVATNLETIFVCRFLAGCFGSAPLAIVAGMYVDFWDSIMRGVATMGYAGAVFAGPTMGPIVGEFTVKNTSLGWRWTAWFTMIMTAFFFVIALPTVPETLAPIILKKKAARLRYETKNWALHSKLEEEPVKVGALFRKYGLKPMQMIVLEPILMVMTVYISLVYGILYLILFAFPFSFEFDRKFEFGVSSLPFLAIFIGVILACAGMTWETKAIFTPKLMKAKKPIPEERLPPMIVGSVVLVIGIFWFAWTSYPSINPWPQIISGAFIGAGITMVFMPAVIYLVDVYLYDANSALAANSFIRSFVAAAFPLFATSMYEKLGVQWASSLLAFLCLALVPAPIMLYIYGKRIRSWSKFAFDLS</sequence>
<feature type="transmembrane region" description="Helical" evidence="10">
    <location>
        <begin position="330"/>
        <end position="354"/>
    </location>
</feature>
<evidence type="ECO:0000259" key="11">
    <source>
        <dbReference type="PROSITE" id="PS50850"/>
    </source>
</evidence>
<dbReference type="Pfam" id="PF07690">
    <property type="entry name" value="MFS_1"/>
    <property type="match status" value="1"/>
</dbReference>
<evidence type="ECO:0000313" key="12">
    <source>
        <dbReference type="EMBL" id="KAK4541515.1"/>
    </source>
</evidence>
<accession>A0AAV9J9S4</accession>
<feature type="transmembrane region" description="Helical" evidence="10">
    <location>
        <begin position="414"/>
        <end position="433"/>
    </location>
</feature>
<comment type="caution">
    <text evidence="12">The sequence shown here is derived from an EMBL/GenBank/DDBJ whole genome shotgun (WGS) entry which is preliminary data.</text>
</comment>
<dbReference type="InterPro" id="IPR011701">
    <property type="entry name" value="MFS"/>
</dbReference>
<evidence type="ECO:0000256" key="5">
    <source>
        <dbReference type="ARBA" id="ARBA00038347"/>
    </source>
</evidence>
<comment type="similarity">
    <text evidence="5">Belongs to the major facilitator superfamily. CAR1 family.</text>
</comment>
<keyword evidence="3 10" id="KW-1133">Transmembrane helix</keyword>
<evidence type="ECO:0000256" key="9">
    <source>
        <dbReference type="SAM" id="MobiDB-lite"/>
    </source>
</evidence>
<evidence type="ECO:0000313" key="13">
    <source>
        <dbReference type="Proteomes" id="UP001324427"/>
    </source>
</evidence>
<feature type="transmembrane region" description="Helical" evidence="10">
    <location>
        <begin position="262"/>
        <end position="288"/>
    </location>
</feature>
<evidence type="ECO:0000256" key="8">
    <source>
        <dbReference type="ARBA" id="ARBA00077167"/>
    </source>
</evidence>
<dbReference type="GO" id="GO:0005886">
    <property type="term" value="C:plasma membrane"/>
    <property type="evidence" value="ECO:0007669"/>
    <property type="project" value="TreeGrafter"/>
</dbReference>
<keyword evidence="4 10" id="KW-0472">Membrane</keyword>
<evidence type="ECO:0000256" key="2">
    <source>
        <dbReference type="ARBA" id="ARBA00022692"/>
    </source>
</evidence>
<dbReference type="InterPro" id="IPR020846">
    <property type="entry name" value="MFS_dom"/>
</dbReference>
<gene>
    <name evidence="12" type="ORF">LTR36_007961</name>
</gene>
<evidence type="ECO:0000256" key="10">
    <source>
        <dbReference type="SAM" id="Phobius"/>
    </source>
</evidence>
<dbReference type="Proteomes" id="UP001324427">
    <property type="component" value="Unassembled WGS sequence"/>
</dbReference>
<keyword evidence="2 10" id="KW-0812">Transmembrane</keyword>
<evidence type="ECO:0000256" key="3">
    <source>
        <dbReference type="ARBA" id="ARBA00022989"/>
    </source>
</evidence>
<protein>
    <recommendedName>
        <fullName evidence="7">Cercosporin MFS transporter CTB4</fullName>
    </recommendedName>
    <alternativeName>
        <fullName evidence="8">Cercosporin toxin biosynthesis cluster protein 4</fullName>
    </alternativeName>
</protein>
<feature type="transmembrane region" description="Helical" evidence="10">
    <location>
        <begin position="228"/>
        <end position="250"/>
    </location>
</feature>
<evidence type="ECO:0000256" key="7">
    <source>
        <dbReference type="ARBA" id="ARBA00069139"/>
    </source>
</evidence>
<dbReference type="CDD" id="cd17323">
    <property type="entry name" value="MFS_Tpo1_MDR_like"/>
    <property type="match status" value="1"/>
</dbReference>
<evidence type="ECO:0000256" key="4">
    <source>
        <dbReference type="ARBA" id="ARBA00023136"/>
    </source>
</evidence>
<reference evidence="12 13" key="1">
    <citation type="submission" date="2021-11" db="EMBL/GenBank/DDBJ databases">
        <title>Black yeast isolated from Biological Soil Crust.</title>
        <authorList>
            <person name="Kurbessoian T."/>
        </authorList>
    </citation>
    <scope>NUCLEOTIDE SEQUENCE [LARGE SCALE GENOMIC DNA]</scope>
    <source>
        <strain evidence="12 13">CCFEE 5522</strain>
    </source>
</reference>
<feature type="domain" description="Major facilitator superfamily (MFS) profile" evidence="11">
    <location>
        <begin position="103"/>
        <end position="533"/>
    </location>
</feature>
<dbReference type="FunFam" id="1.20.1250.20:FF:000011">
    <property type="entry name" value="MFS multidrug transporter, putative"/>
    <property type="match status" value="1"/>
</dbReference>
<dbReference type="PANTHER" id="PTHR23502:SF47">
    <property type="entry name" value="MAJOR FACILITATOR SUPERFAMILY (MFS) PROFILE DOMAIN-CONTAINING PROTEIN-RELATED"/>
    <property type="match status" value="1"/>
</dbReference>
<dbReference type="InterPro" id="IPR036259">
    <property type="entry name" value="MFS_trans_sf"/>
</dbReference>